<dbReference type="EMBL" id="CAJA01000139">
    <property type="protein sequence ID" value="CCH73000.1"/>
    <property type="molecule type" value="Genomic_DNA"/>
</dbReference>
<feature type="domain" description="PPM-type phosphatase" evidence="2">
    <location>
        <begin position="177"/>
        <end position="377"/>
    </location>
</feature>
<gene>
    <name evidence="3" type="ORF">BN11_2230005</name>
</gene>
<dbReference type="Pfam" id="PF13672">
    <property type="entry name" value="PP2C_2"/>
    <property type="match status" value="1"/>
</dbReference>
<dbReference type="Gene3D" id="3.60.40.10">
    <property type="entry name" value="PPM-type phosphatase domain"/>
    <property type="match status" value="1"/>
</dbReference>
<keyword evidence="4" id="KW-1185">Reference proteome</keyword>
<dbReference type="InterPro" id="IPR001932">
    <property type="entry name" value="PPM-type_phosphatase-like_dom"/>
</dbReference>
<dbReference type="OrthoDB" id="491589at2"/>
<dbReference type="SUPFAM" id="SSF81606">
    <property type="entry name" value="PP2C-like"/>
    <property type="match status" value="1"/>
</dbReference>
<dbReference type="STRING" id="1193182.BN11_2230005"/>
<evidence type="ECO:0000256" key="1">
    <source>
        <dbReference type="SAM" id="MobiDB-lite"/>
    </source>
</evidence>
<evidence type="ECO:0000313" key="3">
    <source>
        <dbReference type="EMBL" id="CCH73000.1"/>
    </source>
</evidence>
<feature type="region of interest" description="Disordered" evidence="1">
    <location>
        <begin position="1"/>
        <end position="90"/>
    </location>
</feature>
<sequence length="425" mass="44977">MEKPTTPDDPIVDSEPPAQERTPAPVQEPQTTSPEQAPQPRSPVLPDASPSTPPFDAFAEIQELFNPAEVDAEPSAHAGVETDAAEPPQLVADDSEAALLPTDQREELRWTRPAAPDDVSVQEGVYRGRTQVGEAGAMLRILPSVRSKLAGAFVPDSIVDSGIVSDSVSIGVISIKGASHHLSGIPRQDAYAIGSDDSWVVIGIADGVSEGKLSHVAATEAARVAVTESIRALTASDPADVSWPEVGRKAREAIRALGKRRAQQQVGPTDTAPEISDRTIARIMSTTCDLLIAPTARKDGSLRVWRVRISGDGSLYVLDPTQGWGLLGNGKDAASSTVDNSVGDPLPIGGEHPDIESWELRPGQAIILCTDGFGDVIGEGALPVGRYLFDAWQQPLDTTQLLFTSSFVNTNADDDRTAAIVWATA</sequence>
<evidence type="ECO:0000259" key="2">
    <source>
        <dbReference type="Pfam" id="PF13672"/>
    </source>
</evidence>
<dbReference type="AlphaFoldDB" id="W6JWJ1"/>
<protein>
    <recommendedName>
        <fullName evidence="2">PPM-type phosphatase domain-containing protein</fullName>
    </recommendedName>
</protein>
<dbReference type="InterPro" id="IPR036457">
    <property type="entry name" value="PPM-type-like_dom_sf"/>
</dbReference>
<evidence type="ECO:0000313" key="4">
    <source>
        <dbReference type="Proteomes" id="UP000035763"/>
    </source>
</evidence>
<organism evidence="3 4">
    <name type="scientific">Nostocoides australiense Ben110</name>
    <dbReference type="NCBI Taxonomy" id="1193182"/>
    <lineage>
        <taxon>Bacteria</taxon>
        <taxon>Bacillati</taxon>
        <taxon>Actinomycetota</taxon>
        <taxon>Actinomycetes</taxon>
        <taxon>Micrococcales</taxon>
        <taxon>Intrasporangiaceae</taxon>
        <taxon>Nostocoides</taxon>
    </lineage>
</organism>
<dbReference type="Proteomes" id="UP000035763">
    <property type="component" value="Unassembled WGS sequence"/>
</dbReference>
<name>W6JWJ1_9MICO</name>
<proteinExistence type="predicted"/>
<reference evidence="3 4" key="1">
    <citation type="journal article" date="2013" name="ISME J.">
        <title>A metabolic model for members of the genus Tetrasphaera involved in enhanced biological phosphorus removal.</title>
        <authorList>
            <person name="Kristiansen R."/>
            <person name="Nguyen H.T.T."/>
            <person name="Saunders A.M."/>
            <person name="Nielsen J.L."/>
            <person name="Wimmer R."/>
            <person name="Le V.Q."/>
            <person name="McIlroy S.J."/>
            <person name="Petrovski S."/>
            <person name="Seviour R.J."/>
            <person name="Calteau A."/>
            <person name="Nielsen K.L."/>
            <person name="Nielsen P.H."/>
        </authorList>
    </citation>
    <scope>NUCLEOTIDE SEQUENCE [LARGE SCALE GENOMIC DNA]</scope>
    <source>
        <strain evidence="3 4">Ben110</strain>
    </source>
</reference>
<accession>W6JWJ1</accession>
<comment type="caution">
    <text evidence="3">The sequence shown here is derived from an EMBL/GenBank/DDBJ whole genome shotgun (WGS) entry which is preliminary data.</text>
</comment>